<keyword evidence="3" id="KW-1185">Reference proteome</keyword>
<feature type="domain" description="DUF6602" evidence="1">
    <location>
        <begin position="44"/>
        <end position="144"/>
    </location>
</feature>
<dbReference type="KEGG" id="pfaa:MM59RIKEN_30280"/>
<evidence type="ECO:0000313" key="2">
    <source>
        <dbReference type="EMBL" id="BCK85709.1"/>
    </source>
</evidence>
<gene>
    <name evidence="2" type="ORF">MM59RIKEN_30280</name>
</gene>
<dbReference type="InterPro" id="IPR046537">
    <property type="entry name" value="DUF6602"/>
</dbReference>
<dbReference type="AlphaFoldDB" id="A0A810QBU1"/>
<name>A0A810QBU1_9FIRM</name>
<sequence length="294" mass="34164">MTYLGRKGAIEVNNIFLKLVEAKIEQFENDYINLSRQIFVDNNGKMIHPGEFGTYREKIIGDFLKPFLPTRLAVGNGFIITSKDRISSQCDIIIYDKEHTPIIENGEQKFFPVECVVGVIEAKSKLTKSTLKEALIKLSKVKDLRNDIGNNPYIFKDYKGESAFDPKLKVRDQMATFLICESIEIDIEKEINDVFSDIYKEIDKSLFHNMILNIDNFCLLYFDGKHPMYHAYFNYEKDIFKNECILPHEVGYAKEHILLFLNYFYMLISSVSIMDLEITNYLGATRPKRAILEK</sequence>
<protein>
    <recommendedName>
        <fullName evidence="1">DUF6602 domain-containing protein</fullName>
    </recommendedName>
</protein>
<dbReference type="EMBL" id="AP023421">
    <property type="protein sequence ID" value="BCK85709.1"/>
    <property type="molecule type" value="Genomic_DNA"/>
</dbReference>
<proteinExistence type="predicted"/>
<dbReference type="CDD" id="cd21173">
    <property type="entry name" value="NucC-like"/>
    <property type="match status" value="1"/>
</dbReference>
<evidence type="ECO:0000259" key="1">
    <source>
        <dbReference type="Pfam" id="PF20247"/>
    </source>
</evidence>
<reference evidence="2" key="1">
    <citation type="submission" date="2020-09" db="EMBL/GenBank/DDBJ databases">
        <title>New species isolated from human feces.</title>
        <authorList>
            <person name="Kitahara M."/>
            <person name="Shigeno Y."/>
            <person name="Shime M."/>
            <person name="Matsumoto Y."/>
            <person name="Nakamura S."/>
            <person name="Motooka D."/>
            <person name="Fukuoka S."/>
            <person name="Nishikawa H."/>
            <person name="Benno Y."/>
        </authorList>
    </citation>
    <scope>NUCLEOTIDE SEQUENCE</scope>
    <source>
        <strain evidence="2">MM59</strain>
        <plasmid evidence="2">pMM59_01</plasmid>
    </source>
</reference>
<evidence type="ECO:0000313" key="3">
    <source>
        <dbReference type="Proteomes" id="UP000679848"/>
    </source>
</evidence>
<keyword evidence="2" id="KW-0614">Plasmid</keyword>
<accession>A0A810QBU1</accession>
<dbReference type="Proteomes" id="UP000679848">
    <property type="component" value="Plasmid pMM59_01"/>
</dbReference>
<organism evidence="2 3">
    <name type="scientific">Pusillibacter faecalis</name>
    <dbReference type="NCBI Taxonomy" id="2714358"/>
    <lineage>
        <taxon>Bacteria</taxon>
        <taxon>Bacillati</taxon>
        <taxon>Bacillota</taxon>
        <taxon>Clostridia</taxon>
        <taxon>Eubacteriales</taxon>
        <taxon>Oscillospiraceae</taxon>
        <taxon>Pusillibacter</taxon>
    </lineage>
</organism>
<geneLocation type="plasmid" evidence="2 3">
    <name>pMM59_01</name>
</geneLocation>
<dbReference type="Pfam" id="PF20247">
    <property type="entry name" value="DUF6602"/>
    <property type="match status" value="1"/>
</dbReference>